<dbReference type="GO" id="GO:0005975">
    <property type="term" value="P:carbohydrate metabolic process"/>
    <property type="evidence" value="ECO:0007669"/>
    <property type="project" value="InterPro"/>
</dbReference>
<evidence type="ECO:0000313" key="2">
    <source>
        <dbReference type="EMBL" id="QBC42354.1"/>
    </source>
</evidence>
<dbReference type="InterPro" id="IPR017853">
    <property type="entry name" value="GH"/>
</dbReference>
<dbReference type="KEGG" id="ifl:C1H71_01445"/>
<dbReference type="InterPro" id="IPR001223">
    <property type="entry name" value="Glyco_hydro18_cat"/>
</dbReference>
<gene>
    <name evidence="2" type="ORF">C1H71_01445</name>
</gene>
<dbReference type="AlphaFoldDB" id="A0A7G3G567"/>
<evidence type="ECO:0000313" key="3">
    <source>
        <dbReference type="Proteomes" id="UP000515917"/>
    </source>
</evidence>
<reference evidence="2 3" key="1">
    <citation type="submission" date="2018-01" db="EMBL/GenBank/DDBJ databases">
        <title>Genome sequence of Iodobacter sp. strain PCH194 isolated from Indian Trans-Himalaya.</title>
        <authorList>
            <person name="Kumar V."/>
            <person name="Thakur V."/>
            <person name="Kumar S."/>
            <person name="Singh D."/>
        </authorList>
    </citation>
    <scope>NUCLEOTIDE SEQUENCE [LARGE SCALE GENOMIC DNA]</scope>
    <source>
        <strain evidence="2 3">PCH194</strain>
    </source>
</reference>
<dbReference type="EMBL" id="CP025781">
    <property type="protein sequence ID" value="QBC42354.1"/>
    <property type="molecule type" value="Genomic_DNA"/>
</dbReference>
<dbReference type="PROSITE" id="PS51910">
    <property type="entry name" value="GH18_2"/>
    <property type="match status" value="1"/>
</dbReference>
<sequence length="70" mass="8213">MVKLIDEHKLVWIDYDWECPVGPDWLPIAKDRSDKEDYHLLLEETRIDLNKYGAKMGRSYQLSVAIPPTP</sequence>
<name>A0A7G3G567_9NEIS</name>
<protein>
    <recommendedName>
        <fullName evidence="1">GH18 domain-containing protein</fullName>
    </recommendedName>
</protein>
<evidence type="ECO:0000259" key="1">
    <source>
        <dbReference type="PROSITE" id="PS51910"/>
    </source>
</evidence>
<keyword evidence="3" id="KW-1185">Reference proteome</keyword>
<proteinExistence type="predicted"/>
<accession>A0A7G3G567</accession>
<dbReference type="Gene3D" id="3.20.20.80">
    <property type="entry name" value="Glycosidases"/>
    <property type="match status" value="1"/>
</dbReference>
<organism evidence="2 3">
    <name type="scientific">Iodobacter fluviatilis</name>
    <dbReference type="NCBI Taxonomy" id="537"/>
    <lineage>
        <taxon>Bacteria</taxon>
        <taxon>Pseudomonadati</taxon>
        <taxon>Pseudomonadota</taxon>
        <taxon>Betaproteobacteria</taxon>
        <taxon>Neisseriales</taxon>
        <taxon>Chitinibacteraceae</taxon>
        <taxon>Iodobacter</taxon>
    </lineage>
</organism>
<feature type="domain" description="GH18" evidence="1">
    <location>
        <begin position="1"/>
        <end position="70"/>
    </location>
</feature>
<dbReference type="Proteomes" id="UP000515917">
    <property type="component" value="Chromosome"/>
</dbReference>
<dbReference type="SUPFAM" id="SSF51445">
    <property type="entry name" value="(Trans)glycosidases"/>
    <property type="match status" value="1"/>
</dbReference>